<dbReference type="PROSITE" id="PS51257">
    <property type="entry name" value="PROKAR_LIPOPROTEIN"/>
    <property type="match status" value="1"/>
</dbReference>
<keyword evidence="1" id="KW-0732">Signal</keyword>
<proteinExistence type="predicted"/>
<dbReference type="EMBL" id="BSDQ01000001">
    <property type="protein sequence ID" value="GLI29863.1"/>
    <property type="molecule type" value="Genomic_DNA"/>
</dbReference>
<organism evidence="2 3">
    <name type="scientific">Brachybacterium conglomeratum</name>
    <dbReference type="NCBI Taxonomy" id="47846"/>
    <lineage>
        <taxon>Bacteria</taxon>
        <taxon>Bacillati</taxon>
        <taxon>Actinomycetota</taxon>
        <taxon>Actinomycetes</taxon>
        <taxon>Micrococcales</taxon>
        <taxon>Dermabacteraceae</taxon>
        <taxon>Brachybacterium</taxon>
    </lineage>
</organism>
<keyword evidence="3" id="KW-1185">Reference proteome</keyword>
<protein>
    <submittedName>
        <fullName evidence="2">Uncharacterized protein</fullName>
    </submittedName>
</protein>
<evidence type="ECO:0000313" key="3">
    <source>
        <dbReference type="Proteomes" id="UP001144451"/>
    </source>
</evidence>
<dbReference type="Proteomes" id="UP001144451">
    <property type="component" value="Unassembled WGS sequence"/>
</dbReference>
<evidence type="ECO:0000256" key="1">
    <source>
        <dbReference type="SAM" id="SignalP"/>
    </source>
</evidence>
<reference evidence="2" key="1">
    <citation type="submission" date="2022-12" db="EMBL/GenBank/DDBJ databases">
        <title>Reference genome sequencing for broad-spectrum identification of bacterial and archaeal isolates by mass spectrometry.</title>
        <authorList>
            <person name="Sekiguchi Y."/>
            <person name="Tourlousse D.M."/>
        </authorList>
    </citation>
    <scope>NUCLEOTIDE SEQUENCE</scope>
    <source>
        <strain evidence="2">5-2</strain>
    </source>
</reference>
<sequence length="140" mass="15297">MRRRVLMAGGLAGMIAALAGCGRLLPSRTDSLNDPVEEFEHVTSSEMETSGGGTMRTSLRGDIRFDVDEEQLLDALDPVWRSVVEYIFEKDEGFGSRTVLVTAHGADGSTVEPRELLGSEVADQFGSLSFIHFFEHYGLA</sequence>
<accession>A0ABQ5RD94</accession>
<comment type="caution">
    <text evidence="2">The sequence shown here is derived from an EMBL/GenBank/DDBJ whole genome shotgun (WGS) entry which is preliminary data.</text>
</comment>
<feature type="signal peptide" evidence="1">
    <location>
        <begin position="1"/>
        <end position="19"/>
    </location>
</feature>
<gene>
    <name evidence="2" type="ORF">BCONGLO52_07040</name>
</gene>
<feature type="chain" id="PRO_5045710214" evidence="1">
    <location>
        <begin position="20"/>
        <end position="140"/>
    </location>
</feature>
<name>A0ABQ5RD94_9MICO</name>
<evidence type="ECO:0000313" key="2">
    <source>
        <dbReference type="EMBL" id="GLI29863.1"/>
    </source>
</evidence>